<evidence type="ECO:0000259" key="5">
    <source>
        <dbReference type="PROSITE" id="PS50111"/>
    </source>
</evidence>
<dbReference type="PROSITE" id="PS50111">
    <property type="entry name" value="CHEMOTAXIS_TRANSDUC_2"/>
    <property type="match status" value="1"/>
</dbReference>
<feature type="domain" description="PAS" evidence="6">
    <location>
        <begin position="143"/>
        <end position="212"/>
    </location>
</feature>
<dbReference type="NCBIfam" id="TIGR00229">
    <property type="entry name" value="sensory_box"/>
    <property type="match status" value="2"/>
</dbReference>
<dbReference type="Pfam" id="PF13426">
    <property type="entry name" value="PAS_9"/>
    <property type="match status" value="1"/>
</dbReference>
<dbReference type="PANTHER" id="PTHR32089:SF112">
    <property type="entry name" value="LYSOZYME-LIKE PROTEIN-RELATED"/>
    <property type="match status" value="1"/>
</dbReference>
<dbReference type="SUPFAM" id="SSF58104">
    <property type="entry name" value="Methyl-accepting chemotaxis protein (MCP) signaling domain"/>
    <property type="match status" value="1"/>
</dbReference>
<dbReference type="PROSITE" id="PS50112">
    <property type="entry name" value="PAS"/>
    <property type="match status" value="1"/>
</dbReference>
<dbReference type="Gene3D" id="3.30.450.20">
    <property type="entry name" value="PAS domain"/>
    <property type="match status" value="2"/>
</dbReference>
<evidence type="ECO:0000256" key="2">
    <source>
        <dbReference type="ARBA" id="ARBA00023224"/>
    </source>
</evidence>
<sequence>MMFGRKKAQRENDLLQQEVLSLRQVRDRLDREMLSLTLSASGEVIKVNSLFLDELGLKEETVLGKKMVDLVPEDLRDTTHFALMKDSIAAGKHWSGALQVARENSSNAWLRAIIQPVKMLDGSIDYISVHANNLTRTIESSIEHENLIKALQRSTAVVEFDLEGVFITANDKFLKSMGYTKEQLKGKHHHIFCLQEDADSEDYQAFWEKLKRGEFVAGRFQRLDSRGETVWLEASYNPISNAHGQFYKVVKFASVVTDQVNQELSIGHAAKLAYETSKVTDETAINGSRIIKETVSVMQELADQMTSVSQGISDLDEQSEKVGNIIKSIGDIADQTNLLALNAAIEAARAGEYGRGFAVVADEVRLLASRTTKATEEIVDVVLRNQELAKNAVGMVESGRQQAERGLALAGEAGEVIIDIQKGAKEVVGAVSKFANYIKP</sequence>
<dbReference type="Gene3D" id="1.10.287.950">
    <property type="entry name" value="Methyl-accepting chemotaxis protein"/>
    <property type="match status" value="1"/>
</dbReference>
<dbReference type="RefSeq" id="WP_341567994.1">
    <property type="nucleotide sequence ID" value="NZ_JBAKAR010000017.1"/>
</dbReference>
<dbReference type="EMBL" id="JBAKAR010000017">
    <property type="protein sequence ID" value="MEL0614621.1"/>
    <property type="molecule type" value="Genomic_DNA"/>
</dbReference>
<dbReference type="InterPro" id="IPR035965">
    <property type="entry name" value="PAS-like_dom_sf"/>
</dbReference>
<evidence type="ECO:0000256" key="1">
    <source>
        <dbReference type="ARBA" id="ARBA00004370"/>
    </source>
</evidence>
<dbReference type="Proteomes" id="UP001379949">
    <property type="component" value="Unassembled WGS sequence"/>
</dbReference>
<reference evidence="7 8" key="1">
    <citation type="submission" date="2024-02" db="EMBL/GenBank/DDBJ databases">
        <title>Bacteria isolated from the canopy kelp, Nereocystis luetkeana.</title>
        <authorList>
            <person name="Pfister C.A."/>
            <person name="Younker I.T."/>
            <person name="Light S.H."/>
        </authorList>
    </citation>
    <scope>NUCLEOTIDE SEQUENCE [LARGE SCALE GENOMIC DNA]</scope>
    <source>
        <strain evidence="7 8">TI.4.07</strain>
    </source>
</reference>
<keyword evidence="4" id="KW-0175">Coiled coil</keyword>
<feature type="coiled-coil region" evidence="4">
    <location>
        <begin position="5"/>
        <end position="32"/>
    </location>
</feature>
<dbReference type="InterPro" id="IPR004089">
    <property type="entry name" value="MCPsignal_dom"/>
</dbReference>
<dbReference type="Pfam" id="PF08447">
    <property type="entry name" value="PAS_3"/>
    <property type="match status" value="1"/>
</dbReference>
<keyword evidence="8" id="KW-1185">Reference proteome</keyword>
<evidence type="ECO:0000256" key="4">
    <source>
        <dbReference type="SAM" id="Coils"/>
    </source>
</evidence>
<accession>A0ABU9G999</accession>
<name>A0ABU9G999_9GAMM</name>
<evidence type="ECO:0000313" key="7">
    <source>
        <dbReference type="EMBL" id="MEL0614621.1"/>
    </source>
</evidence>
<protein>
    <submittedName>
        <fullName evidence="7">PAS domain-containing methyl-accepting chemotaxis protein</fullName>
    </submittedName>
</protein>
<comment type="caution">
    <text evidence="7">The sequence shown here is derived from an EMBL/GenBank/DDBJ whole genome shotgun (WGS) entry which is preliminary data.</text>
</comment>
<evidence type="ECO:0000259" key="6">
    <source>
        <dbReference type="PROSITE" id="PS50112"/>
    </source>
</evidence>
<evidence type="ECO:0000313" key="8">
    <source>
        <dbReference type="Proteomes" id="UP001379949"/>
    </source>
</evidence>
<dbReference type="InterPro" id="IPR013655">
    <property type="entry name" value="PAS_fold_3"/>
</dbReference>
<feature type="domain" description="Methyl-accepting transducer" evidence="5">
    <location>
        <begin position="240"/>
        <end position="440"/>
    </location>
</feature>
<proteinExistence type="predicted"/>
<dbReference type="PANTHER" id="PTHR32089">
    <property type="entry name" value="METHYL-ACCEPTING CHEMOTAXIS PROTEIN MCPB"/>
    <property type="match status" value="1"/>
</dbReference>
<keyword evidence="2 3" id="KW-0807">Transducer</keyword>
<organism evidence="7 8">
    <name type="scientific">Marinomonas arenicola</name>
    <dbReference type="NCBI Taxonomy" id="569601"/>
    <lineage>
        <taxon>Bacteria</taxon>
        <taxon>Pseudomonadati</taxon>
        <taxon>Pseudomonadota</taxon>
        <taxon>Gammaproteobacteria</taxon>
        <taxon>Oceanospirillales</taxon>
        <taxon>Oceanospirillaceae</taxon>
        <taxon>Marinomonas</taxon>
    </lineage>
</organism>
<dbReference type="SMART" id="SM00283">
    <property type="entry name" value="MA"/>
    <property type="match status" value="1"/>
</dbReference>
<dbReference type="InterPro" id="IPR000014">
    <property type="entry name" value="PAS"/>
</dbReference>
<dbReference type="SUPFAM" id="SSF55785">
    <property type="entry name" value="PYP-like sensor domain (PAS domain)"/>
    <property type="match status" value="2"/>
</dbReference>
<evidence type="ECO:0000256" key="3">
    <source>
        <dbReference type="PROSITE-ProRule" id="PRU00284"/>
    </source>
</evidence>
<dbReference type="CDD" id="cd00130">
    <property type="entry name" value="PAS"/>
    <property type="match status" value="2"/>
</dbReference>
<gene>
    <name evidence="7" type="ORF">V6242_15810</name>
</gene>
<comment type="subcellular location">
    <subcellularLocation>
        <location evidence="1">Membrane</location>
    </subcellularLocation>
</comment>
<dbReference type="Pfam" id="PF00015">
    <property type="entry name" value="MCPsignal"/>
    <property type="match status" value="1"/>
</dbReference>